<name>A0A5N5WPP6_9EURO</name>
<accession>A0A5N5WPP6</accession>
<keyword evidence="1" id="KW-0812">Transmembrane</keyword>
<keyword evidence="1" id="KW-1133">Transmembrane helix</keyword>
<reference evidence="2 3" key="1">
    <citation type="submission" date="2019-04" db="EMBL/GenBank/DDBJ databases">
        <title>Friends and foes A comparative genomics study of 23 Aspergillus species from section Flavi.</title>
        <authorList>
            <consortium name="DOE Joint Genome Institute"/>
            <person name="Kjaerbolling I."/>
            <person name="Vesth T."/>
            <person name="Frisvad J.C."/>
            <person name="Nybo J.L."/>
            <person name="Theobald S."/>
            <person name="Kildgaard S."/>
            <person name="Isbrandt T."/>
            <person name="Kuo A."/>
            <person name="Sato A."/>
            <person name="Lyhne E.K."/>
            <person name="Kogle M.E."/>
            <person name="Wiebenga A."/>
            <person name="Kun R.S."/>
            <person name="Lubbers R.J."/>
            <person name="Makela M.R."/>
            <person name="Barry K."/>
            <person name="Chovatia M."/>
            <person name="Clum A."/>
            <person name="Daum C."/>
            <person name="Haridas S."/>
            <person name="He G."/>
            <person name="LaButti K."/>
            <person name="Lipzen A."/>
            <person name="Mondo S."/>
            <person name="Riley R."/>
            <person name="Salamov A."/>
            <person name="Simmons B.A."/>
            <person name="Magnuson J.K."/>
            <person name="Henrissat B."/>
            <person name="Mortensen U.H."/>
            <person name="Larsen T.O."/>
            <person name="Devries R.P."/>
            <person name="Grigoriev I.V."/>
            <person name="Machida M."/>
            <person name="Baker S.E."/>
            <person name="Andersen M.R."/>
        </authorList>
    </citation>
    <scope>NUCLEOTIDE SEQUENCE [LARGE SCALE GENOMIC DNA]</scope>
    <source>
        <strain evidence="2 3">CBS 151.66</strain>
    </source>
</reference>
<gene>
    <name evidence="2" type="ORF">BDV29DRAFT_182292</name>
</gene>
<keyword evidence="1" id="KW-0472">Membrane</keyword>
<sequence>MHANKLEKVDNVIRQSCPNDSIGLELSSGLVHTFALFALQGAFIPINLVFYPHLVGYSEPSISMSHDAYVWKSGRRSSVISRYSTHSARDQRGIITFKICIGRMKVLRPSYKGRQYL</sequence>
<organism evidence="2 3">
    <name type="scientific">Aspergillus leporis</name>
    <dbReference type="NCBI Taxonomy" id="41062"/>
    <lineage>
        <taxon>Eukaryota</taxon>
        <taxon>Fungi</taxon>
        <taxon>Dikarya</taxon>
        <taxon>Ascomycota</taxon>
        <taxon>Pezizomycotina</taxon>
        <taxon>Eurotiomycetes</taxon>
        <taxon>Eurotiomycetidae</taxon>
        <taxon>Eurotiales</taxon>
        <taxon>Aspergillaceae</taxon>
        <taxon>Aspergillus</taxon>
        <taxon>Aspergillus subgen. Circumdati</taxon>
    </lineage>
</organism>
<dbReference type="EMBL" id="ML732330">
    <property type="protein sequence ID" value="KAB8069707.1"/>
    <property type="molecule type" value="Genomic_DNA"/>
</dbReference>
<dbReference type="Proteomes" id="UP000326565">
    <property type="component" value="Unassembled WGS sequence"/>
</dbReference>
<evidence type="ECO:0000313" key="2">
    <source>
        <dbReference type="EMBL" id="KAB8069707.1"/>
    </source>
</evidence>
<protein>
    <submittedName>
        <fullName evidence="2">Uncharacterized protein</fullName>
    </submittedName>
</protein>
<proteinExistence type="predicted"/>
<keyword evidence="3" id="KW-1185">Reference proteome</keyword>
<feature type="transmembrane region" description="Helical" evidence="1">
    <location>
        <begin position="30"/>
        <end position="51"/>
    </location>
</feature>
<evidence type="ECO:0000256" key="1">
    <source>
        <dbReference type="SAM" id="Phobius"/>
    </source>
</evidence>
<evidence type="ECO:0000313" key="3">
    <source>
        <dbReference type="Proteomes" id="UP000326565"/>
    </source>
</evidence>
<dbReference type="AlphaFoldDB" id="A0A5N5WPP6"/>